<proteinExistence type="inferred from homology"/>
<dbReference type="Proteomes" id="UP001306508">
    <property type="component" value="Unassembled WGS sequence"/>
</dbReference>
<dbReference type="GO" id="GO:0008033">
    <property type="term" value="P:tRNA processing"/>
    <property type="evidence" value="ECO:0007669"/>
    <property type="project" value="UniProtKB-UniRule"/>
</dbReference>
<comment type="similarity">
    <text evidence="10">Belongs to the class I-like SAM-binding methyltransferase superfamily. TRM11 methyltransferase family.</text>
</comment>
<evidence type="ECO:0000259" key="12">
    <source>
        <dbReference type="Pfam" id="PF25904"/>
    </source>
</evidence>
<dbReference type="PROSITE" id="PS51627">
    <property type="entry name" value="SAM_MT_TRM11"/>
    <property type="match status" value="1"/>
</dbReference>
<comment type="subcellular location">
    <subcellularLocation>
        <location evidence="1">Cytoplasm</location>
    </subcellularLocation>
</comment>
<name>A0AAN7WKQ4_9SACH</name>
<evidence type="ECO:0000256" key="9">
    <source>
        <dbReference type="ARBA" id="ARBA00066937"/>
    </source>
</evidence>
<evidence type="ECO:0000256" key="1">
    <source>
        <dbReference type="ARBA" id="ARBA00004496"/>
    </source>
</evidence>
<keyword evidence="14" id="KW-1185">Reference proteome</keyword>
<keyword evidence="7 10" id="KW-0819">tRNA processing</keyword>
<dbReference type="PROSITE" id="PS00092">
    <property type="entry name" value="N6_MTASE"/>
    <property type="match status" value="1"/>
</dbReference>
<evidence type="ECO:0000256" key="10">
    <source>
        <dbReference type="PROSITE-ProRule" id="PRU00959"/>
    </source>
</evidence>
<evidence type="ECO:0000256" key="4">
    <source>
        <dbReference type="ARBA" id="ARBA00022603"/>
    </source>
</evidence>
<keyword evidence="8 10" id="KW-0694">RNA-binding</keyword>
<dbReference type="GO" id="GO:0005737">
    <property type="term" value="C:cytoplasm"/>
    <property type="evidence" value="ECO:0007669"/>
    <property type="project" value="UniProtKB-SubCell"/>
</dbReference>
<dbReference type="GO" id="GO:0043527">
    <property type="term" value="C:tRNA methyltransferase complex"/>
    <property type="evidence" value="ECO:0007669"/>
    <property type="project" value="UniProtKB-ARBA"/>
</dbReference>
<keyword evidence="4 10" id="KW-0489">Methyltransferase</keyword>
<protein>
    <recommendedName>
        <fullName evidence="9">tRNA (guanine(10)-N(2))-methyltransferase</fullName>
        <ecNumber evidence="9">2.1.1.214</ecNumber>
    </recommendedName>
</protein>
<dbReference type="InterPro" id="IPR016691">
    <property type="entry name" value="TRMT11"/>
</dbReference>
<evidence type="ECO:0000256" key="5">
    <source>
        <dbReference type="ARBA" id="ARBA00022679"/>
    </source>
</evidence>
<dbReference type="PANTHER" id="PTHR13370:SF3">
    <property type="entry name" value="TRNA (GUANINE(10)-N2)-METHYLTRANSFERASE HOMOLOG"/>
    <property type="match status" value="1"/>
</dbReference>
<dbReference type="PANTHER" id="PTHR13370">
    <property type="entry name" value="RNA METHYLASE-RELATED"/>
    <property type="match status" value="1"/>
</dbReference>
<dbReference type="GO" id="GO:0160102">
    <property type="term" value="F:tRNA (guanine(10)-N2)-methyltransferase activity"/>
    <property type="evidence" value="ECO:0007669"/>
    <property type="project" value="UniProtKB-EC"/>
</dbReference>
<evidence type="ECO:0000256" key="7">
    <source>
        <dbReference type="ARBA" id="ARBA00022694"/>
    </source>
</evidence>
<organism evidence="13 14">
    <name type="scientific">Arxiozyma heterogenica</name>
    <dbReference type="NCBI Taxonomy" id="278026"/>
    <lineage>
        <taxon>Eukaryota</taxon>
        <taxon>Fungi</taxon>
        <taxon>Dikarya</taxon>
        <taxon>Ascomycota</taxon>
        <taxon>Saccharomycotina</taxon>
        <taxon>Saccharomycetes</taxon>
        <taxon>Saccharomycetales</taxon>
        <taxon>Saccharomycetaceae</taxon>
        <taxon>Arxiozyma</taxon>
    </lineage>
</organism>
<evidence type="ECO:0000256" key="6">
    <source>
        <dbReference type="ARBA" id="ARBA00022691"/>
    </source>
</evidence>
<dbReference type="InterPro" id="IPR002052">
    <property type="entry name" value="DNA_methylase_N6_adenine_CS"/>
</dbReference>
<sequence length="438" mass="51045">MTKYLLYMVQMHLNFRRAELESLADLFNIKINLDSYNEHSPFLIVDLDNEEQAKQLIQRSILCKAIYEYWGYGQNYPTLHQNIQNEPNFVQRRDSNKFKSFKFDFESFGGNHKKSLPEKIDTINQFKYLDFQGEIKLKDPQEIFTIIETYSMIDPQTSSNQTDGIYFGRLIQRSDRSSMDLYDLKKRPYKGTTSFESELSLISCNIAQVKPGTIMYDPFAGTGSFLVAGAHFDAFVLGTDIDGRMIRGTGKGSEHNMVDNFRYYKTESHFLDVMTMDFTHNSLRSNLPIDTILCDPPYGIRESIKVLGAKDPERFEGKENVVIDGEKAYLRKDYIPTKKPYSLDSLLDDLLKFASERLPIGGRLAFWMPTANDENVETIIPLHKNLELKYNCVQEFNKWSRRLLVYINRGDKYNGPENHGIKRSQTNFRDRYFTHFTK</sequence>
<dbReference type="GO" id="GO:0000049">
    <property type="term" value="F:tRNA binding"/>
    <property type="evidence" value="ECO:0007669"/>
    <property type="project" value="UniProtKB-UniRule"/>
</dbReference>
<evidence type="ECO:0000256" key="2">
    <source>
        <dbReference type="ARBA" id="ARBA00022490"/>
    </source>
</evidence>
<dbReference type="Pfam" id="PF25904">
    <property type="entry name" value="Tmrp11_N"/>
    <property type="match status" value="1"/>
</dbReference>
<evidence type="ECO:0000259" key="11">
    <source>
        <dbReference type="Pfam" id="PF01170"/>
    </source>
</evidence>
<evidence type="ECO:0000313" key="14">
    <source>
        <dbReference type="Proteomes" id="UP001306508"/>
    </source>
</evidence>
<dbReference type="Pfam" id="PF01170">
    <property type="entry name" value="UPF0020"/>
    <property type="match status" value="1"/>
</dbReference>
<evidence type="ECO:0000256" key="3">
    <source>
        <dbReference type="ARBA" id="ARBA00022555"/>
    </source>
</evidence>
<keyword evidence="6 10" id="KW-0949">S-adenosyl-L-methionine</keyword>
<reference evidence="14" key="1">
    <citation type="submission" date="2023-07" db="EMBL/GenBank/DDBJ databases">
        <title>A draft genome of Kazachstania heterogenica Y-27499.</title>
        <authorList>
            <person name="Donic C."/>
            <person name="Kralova J.S."/>
            <person name="Fidel L."/>
            <person name="Ben-Dor S."/>
            <person name="Jung S."/>
        </authorList>
    </citation>
    <scope>NUCLEOTIDE SEQUENCE [LARGE SCALE GENOMIC DNA]</scope>
    <source>
        <strain evidence="14">Y27499</strain>
    </source>
</reference>
<dbReference type="Gene3D" id="3.40.50.150">
    <property type="entry name" value="Vaccinia Virus protein VP39"/>
    <property type="match status" value="1"/>
</dbReference>
<dbReference type="SUPFAM" id="SSF53335">
    <property type="entry name" value="S-adenosyl-L-methionine-dependent methyltransferases"/>
    <property type="match status" value="1"/>
</dbReference>
<dbReference type="GO" id="GO:0032259">
    <property type="term" value="P:methylation"/>
    <property type="evidence" value="ECO:0007669"/>
    <property type="project" value="UniProtKB-UniRule"/>
</dbReference>
<dbReference type="FunFam" id="3.40.50.150:FF:000260">
    <property type="entry name" value="RNA methylase family protein"/>
    <property type="match status" value="1"/>
</dbReference>
<keyword evidence="3 10" id="KW-0820">tRNA-binding</keyword>
<evidence type="ECO:0000313" key="13">
    <source>
        <dbReference type="EMBL" id="KAK5774243.1"/>
    </source>
</evidence>
<feature type="domain" description="Ribosomal RNA large subunit methyltransferase K/L-like methyltransferase" evidence="11">
    <location>
        <begin position="186"/>
        <end position="301"/>
    </location>
</feature>
<comment type="caution">
    <text evidence="13">The sequence shown here is derived from an EMBL/GenBank/DDBJ whole genome shotgun (WGS) entry which is preliminary data.</text>
</comment>
<dbReference type="PRINTS" id="PR00507">
    <property type="entry name" value="N12N6MTFRASE"/>
</dbReference>
<evidence type="ECO:0000256" key="8">
    <source>
        <dbReference type="ARBA" id="ARBA00022884"/>
    </source>
</evidence>
<dbReference type="PIRSF" id="PIRSF017259">
    <property type="entry name" value="tRNA_mtfrase_TRM11"/>
    <property type="match status" value="1"/>
</dbReference>
<dbReference type="EMBL" id="JAWIZZ010000055">
    <property type="protein sequence ID" value="KAK5774243.1"/>
    <property type="molecule type" value="Genomic_DNA"/>
</dbReference>
<accession>A0AAN7WKQ4</accession>
<dbReference type="InterPro" id="IPR000241">
    <property type="entry name" value="RlmKL-like_Mtase"/>
</dbReference>
<keyword evidence="2" id="KW-0963">Cytoplasm</keyword>
<keyword evidence="5 10" id="KW-0808">Transferase</keyword>
<feature type="domain" description="tRNA (guanine(10)-N(2))-methyltransferase TRMT11 N-terminal" evidence="12">
    <location>
        <begin position="3"/>
        <end position="176"/>
    </location>
</feature>
<dbReference type="InterPro" id="IPR029063">
    <property type="entry name" value="SAM-dependent_MTases_sf"/>
</dbReference>
<dbReference type="EC" id="2.1.1.214" evidence="9"/>
<dbReference type="InterPro" id="IPR059073">
    <property type="entry name" value="TRMT11_N"/>
</dbReference>
<gene>
    <name evidence="13" type="ORF">RI543_004532</name>
</gene>
<dbReference type="AlphaFoldDB" id="A0AAN7WKQ4"/>